<sequence length="262" mass="28791">MKSIRAFADRILAMGRPLDLLVNNAGRFLDAPFQLTEDGFEQTHAVNFWGHAYLTLLLLCRIIEAGPSRIVQVVSFGEILGRVRMHDLRGAEEGSSGLITYCDSKLLAYVWLSELQVRLRRAGAQVDVFATQPGYVASGLMNKVDFRYPLGIPAYYAARVIALHPYFGCRSTLFAATDPSLTGKGLTSKRVGAPYFGAPYPLFSLPFFFHTASGPAWNPQAHDESLRAAVWRETHRILEEVAGSGVPDLQCALTVPEAGRSS</sequence>
<dbReference type="InterPro" id="IPR036291">
    <property type="entry name" value="NAD(P)-bd_dom_sf"/>
</dbReference>
<dbReference type="InterPro" id="IPR002347">
    <property type="entry name" value="SDR_fam"/>
</dbReference>
<accession>A0A0D2NB69</accession>
<dbReference type="PANTHER" id="PTHR24320:SF148">
    <property type="entry name" value="NAD(P)-BINDING ROSSMANN-FOLD SUPERFAMILY PROTEIN"/>
    <property type="match status" value="1"/>
</dbReference>
<name>A0A0D2NB69_9CHLO</name>
<dbReference type="Pfam" id="PF00106">
    <property type="entry name" value="adh_short"/>
    <property type="match status" value="1"/>
</dbReference>
<proteinExistence type="inferred from homology"/>
<dbReference type="EC" id="1.1.1.-" evidence="3"/>
<dbReference type="AlphaFoldDB" id="A0A0D2NB69"/>
<gene>
    <name evidence="3" type="ORF">MNEG_5223</name>
</gene>
<dbReference type="PANTHER" id="PTHR24320">
    <property type="entry name" value="RETINOL DEHYDROGENASE"/>
    <property type="match status" value="1"/>
</dbReference>
<dbReference type="SUPFAM" id="SSF51735">
    <property type="entry name" value="NAD(P)-binding Rossmann-fold domains"/>
    <property type="match status" value="1"/>
</dbReference>
<dbReference type="EMBL" id="KK100986">
    <property type="protein sequence ID" value="KIZ02736.1"/>
    <property type="molecule type" value="Genomic_DNA"/>
</dbReference>
<dbReference type="GeneID" id="25738100"/>
<keyword evidence="2 3" id="KW-0560">Oxidoreductase</keyword>
<evidence type="ECO:0000313" key="3">
    <source>
        <dbReference type="EMBL" id="KIZ02736.1"/>
    </source>
</evidence>
<evidence type="ECO:0000313" key="4">
    <source>
        <dbReference type="Proteomes" id="UP000054498"/>
    </source>
</evidence>
<evidence type="ECO:0000256" key="1">
    <source>
        <dbReference type="ARBA" id="ARBA00006484"/>
    </source>
</evidence>
<evidence type="ECO:0000256" key="2">
    <source>
        <dbReference type="ARBA" id="ARBA00023002"/>
    </source>
</evidence>
<dbReference type="STRING" id="145388.A0A0D2NB69"/>
<keyword evidence="4" id="KW-1185">Reference proteome</keyword>
<protein>
    <submittedName>
        <fullName evidence="3">Retinol dehydrogenase 12</fullName>
        <ecNumber evidence="3">1.1.1.-</ecNumber>
    </submittedName>
</protein>
<dbReference type="KEGG" id="mng:MNEG_5223"/>
<comment type="similarity">
    <text evidence="1">Belongs to the short-chain dehydrogenases/reductases (SDR) family.</text>
</comment>
<dbReference type="Proteomes" id="UP000054498">
    <property type="component" value="Unassembled WGS sequence"/>
</dbReference>
<dbReference type="OrthoDB" id="191139at2759"/>
<reference evidence="3 4" key="1">
    <citation type="journal article" date="2013" name="BMC Genomics">
        <title>Reconstruction of the lipid metabolism for the microalga Monoraphidium neglectum from its genome sequence reveals characteristics suitable for biofuel production.</title>
        <authorList>
            <person name="Bogen C."/>
            <person name="Al-Dilaimi A."/>
            <person name="Albersmeier A."/>
            <person name="Wichmann J."/>
            <person name="Grundmann M."/>
            <person name="Rupp O."/>
            <person name="Lauersen K.J."/>
            <person name="Blifernez-Klassen O."/>
            <person name="Kalinowski J."/>
            <person name="Goesmann A."/>
            <person name="Mussgnug J.H."/>
            <person name="Kruse O."/>
        </authorList>
    </citation>
    <scope>NUCLEOTIDE SEQUENCE [LARGE SCALE GENOMIC DNA]</scope>
    <source>
        <strain evidence="3 4">SAG 48.87</strain>
    </source>
</reference>
<dbReference type="GO" id="GO:0016491">
    <property type="term" value="F:oxidoreductase activity"/>
    <property type="evidence" value="ECO:0007669"/>
    <property type="project" value="UniProtKB-KW"/>
</dbReference>
<organism evidence="3 4">
    <name type="scientific">Monoraphidium neglectum</name>
    <dbReference type="NCBI Taxonomy" id="145388"/>
    <lineage>
        <taxon>Eukaryota</taxon>
        <taxon>Viridiplantae</taxon>
        <taxon>Chlorophyta</taxon>
        <taxon>core chlorophytes</taxon>
        <taxon>Chlorophyceae</taxon>
        <taxon>CS clade</taxon>
        <taxon>Sphaeropleales</taxon>
        <taxon>Selenastraceae</taxon>
        <taxon>Monoraphidium</taxon>
    </lineage>
</organism>
<dbReference type="RefSeq" id="XP_013901755.1">
    <property type="nucleotide sequence ID" value="XM_014046301.1"/>
</dbReference>
<dbReference type="Gene3D" id="3.40.50.720">
    <property type="entry name" value="NAD(P)-binding Rossmann-like Domain"/>
    <property type="match status" value="1"/>
</dbReference>